<feature type="domain" description="PiggyBac transposable element-derived protein" evidence="2">
    <location>
        <begin position="2"/>
        <end position="182"/>
    </location>
</feature>
<feature type="region of interest" description="Disordered" evidence="1">
    <location>
        <begin position="350"/>
        <end position="371"/>
    </location>
</feature>
<sequence>AEIYQGKLDSDKKDRNQGPNAVIRNIDLVLDGLPKRRLIITDRFYSSVLRSSILLQRFVPRGVIPYKQAKRPKSMTRGLYRVAVSKVEPMMVAVSWMDNRPVHFIATGCSIKRTTLPRRQGADIVQVPAPQLIKDYQNGMGGADTHDQLRLQRYSIQGAMKMKKYYHTIILGLVDMSLVNAYIIYRHEQSDLSVEALADRPVSSCSVPRYALPAKHTLEQVESRRRYRTKDGKEGTKRRQYACKVCSILRVGASAWETTYYCVECSLAKEETSKAREEDGKDGSSDESEGGTRGKIYLCQKVRQHDPDGPKNSATFSQIWHDLWRAGANIPPGAKSIRLRAPPGTQSVARSVTEGSTNGDNTVVTSSSCVV</sequence>
<feature type="region of interest" description="Disordered" evidence="1">
    <location>
        <begin position="273"/>
        <end position="292"/>
    </location>
</feature>
<feature type="compositionally biased region" description="Basic and acidic residues" evidence="1">
    <location>
        <begin position="273"/>
        <end position="284"/>
    </location>
</feature>
<dbReference type="AlphaFoldDB" id="W2LE43"/>
<dbReference type="Pfam" id="PF13843">
    <property type="entry name" value="DDE_Tnp_1_7"/>
    <property type="match status" value="1"/>
</dbReference>
<organism evidence="3">
    <name type="scientific">Phytophthora nicotianae</name>
    <name type="common">Potato buckeye rot agent</name>
    <name type="synonym">Phytophthora parasitica</name>
    <dbReference type="NCBI Taxonomy" id="4792"/>
    <lineage>
        <taxon>Eukaryota</taxon>
        <taxon>Sar</taxon>
        <taxon>Stramenopiles</taxon>
        <taxon>Oomycota</taxon>
        <taxon>Peronosporomycetes</taxon>
        <taxon>Peronosporales</taxon>
        <taxon>Peronosporaceae</taxon>
        <taxon>Phytophthora</taxon>
    </lineage>
</organism>
<dbReference type="InterPro" id="IPR029526">
    <property type="entry name" value="PGBD"/>
</dbReference>
<dbReference type="OrthoDB" id="121849at2759"/>
<dbReference type="VEuPathDB" id="FungiDB:PPTG_22656"/>
<dbReference type="PANTHER" id="PTHR46599">
    <property type="entry name" value="PIGGYBAC TRANSPOSABLE ELEMENT-DERIVED PROTEIN 4"/>
    <property type="match status" value="1"/>
</dbReference>
<name>W2LE43_PHYNI</name>
<evidence type="ECO:0000259" key="2">
    <source>
        <dbReference type="Pfam" id="PF13843"/>
    </source>
</evidence>
<protein>
    <recommendedName>
        <fullName evidence="2">PiggyBac transposable element-derived protein domain-containing protein</fullName>
    </recommendedName>
</protein>
<evidence type="ECO:0000313" key="3">
    <source>
        <dbReference type="EMBL" id="ETL95657.1"/>
    </source>
</evidence>
<gene>
    <name evidence="3" type="ORF">L917_06580</name>
</gene>
<accession>W2LE43</accession>
<evidence type="ECO:0000256" key="1">
    <source>
        <dbReference type="SAM" id="MobiDB-lite"/>
    </source>
</evidence>
<proteinExistence type="predicted"/>
<feature type="non-terminal residue" evidence="3">
    <location>
        <position position="1"/>
    </location>
</feature>
<dbReference type="PANTHER" id="PTHR46599:SF3">
    <property type="entry name" value="PIGGYBAC TRANSPOSABLE ELEMENT-DERIVED PROTEIN 4"/>
    <property type="match status" value="1"/>
</dbReference>
<dbReference type="EMBL" id="KI678999">
    <property type="protein sequence ID" value="ETL95657.1"/>
    <property type="molecule type" value="Genomic_DNA"/>
</dbReference>
<dbReference type="Proteomes" id="UP000054423">
    <property type="component" value="Unassembled WGS sequence"/>
</dbReference>
<reference evidence="3" key="1">
    <citation type="submission" date="2013-11" db="EMBL/GenBank/DDBJ databases">
        <title>The Genome Sequence of Phytophthora parasitica CHvinca01.</title>
        <authorList>
            <consortium name="The Broad Institute Genomics Platform"/>
            <person name="Russ C."/>
            <person name="Tyler B."/>
            <person name="Panabieres F."/>
            <person name="Shan W."/>
            <person name="Tripathy S."/>
            <person name="Grunwald N."/>
            <person name="Machado M."/>
            <person name="Johnson C.S."/>
            <person name="Arredondo F."/>
            <person name="Hong C."/>
            <person name="Coffey M."/>
            <person name="Young S.K."/>
            <person name="Zeng Q."/>
            <person name="Gargeya S."/>
            <person name="Fitzgerald M."/>
            <person name="Abouelleil A."/>
            <person name="Alvarado L."/>
            <person name="Chapman S.B."/>
            <person name="Gainer-Dewar J."/>
            <person name="Goldberg J."/>
            <person name="Griggs A."/>
            <person name="Gujja S."/>
            <person name="Hansen M."/>
            <person name="Howarth C."/>
            <person name="Imamovic A."/>
            <person name="Ireland A."/>
            <person name="Larimer J."/>
            <person name="McCowan C."/>
            <person name="Murphy C."/>
            <person name="Pearson M."/>
            <person name="Poon T.W."/>
            <person name="Priest M."/>
            <person name="Roberts A."/>
            <person name="Saif S."/>
            <person name="Shea T."/>
            <person name="Sykes S."/>
            <person name="Wortman J."/>
            <person name="Nusbaum C."/>
            <person name="Birren B."/>
        </authorList>
    </citation>
    <scope>NUCLEOTIDE SEQUENCE [LARGE SCALE GENOMIC DNA]</scope>
    <source>
        <strain evidence="3">CHvinca01</strain>
    </source>
</reference>